<dbReference type="GO" id="GO:0008360">
    <property type="term" value="P:regulation of cell shape"/>
    <property type="evidence" value="ECO:0007669"/>
    <property type="project" value="UniProtKB-KW"/>
</dbReference>
<evidence type="ECO:0000256" key="4">
    <source>
        <dbReference type="ARBA" id="ARBA00022475"/>
    </source>
</evidence>
<dbReference type="Pfam" id="PF14288">
    <property type="entry name" value="FKS1_dom1"/>
    <property type="match status" value="1"/>
</dbReference>
<feature type="transmembrane region" description="Helical" evidence="14">
    <location>
        <begin position="873"/>
        <end position="896"/>
    </location>
</feature>
<dbReference type="Pfam" id="PF02364">
    <property type="entry name" value="Glucan_synthase"/>
    <property type="match status" value="1"/>
</dbReference>
<proteinExistence type="inferred from homology"/>
<comment type="catalytic activity">
    <reaction evidence="13">
        <text>[(1-&gt;3)-beta-D-glucosyl](n) + UDP-alpha-D-glucose = [(1-&gt;3)-beta-D-glucosyl](n+1) + UDP + H(+)</text>
        <dbReference type="Rhea" id="RHEA:21476"/>
        <dbReference type="Rhea" id="RHEA-COMP:11146"/>
        <dbReference type="Rhea" id="RHEA-COMP:14303"/>
        <dbReference type="ChEBI" id="CHEBI:15378"/>
        <dbReference type="ChEBI" id="CHEBI:37671"/>
        <dbReference type="ChEBI" id="CHEBI:58223"/>
        <dbReference type="ChEBI" id="CHEBI:58885"/>
        <dbReference type="EC" id="2.4.1.34"/>
    </reaction>
</comment>
<evidence type="ECO:0000256" key="9">
    <source>
        <dbReference type="ARBA" id="ARBA00022989"/>
    </source>
</evidence>
<organism evidence="16 17">
    <name type="scientific">Quercus lobata</name>
    <name type="common">Valley oak</name>
    <dbReference type="NCBI Taxonomy" id="97700"/>
    <lineage>
        <taxon>Eukaryota</taxon>
        <taxon>Viridiplantae</taxon>
        <taxon>Streptophyta</taxon>
        <taxon>Embryophyta</taxon>
        <taxon>Tracheophyta</taxon>
        <taxon>Spermatophyta</taxon>
        <taxon>Magnoliopsida</taxon>
        <taxon>eudicotyledons</taxon>
        <taxon>Gunneridae</taxon>
        <taxon>Pentapetalae</taxon>
        <taxon>rosids</taxon>
        <taxon>fabids</taxon>
        <taxon>Fagales</taxon>
        <taxon>Fagaceae</taxon>
        <taxon>Quercus</taxon>
    </lineage>
</organism>
<dbReference type="OMA" id="WYYMAAN"/>
<dbReference type="SMART" id="SM01205">
    <property type="entry name" value="FKS1_dom1"/>
    <property type="match status" value="1"/>
</dbReference>
<dbReference type="Gramene" id="QL10p005473:mrna">
    <property type="protein sequence ID" value="QL10p005473:mrna"/>
    <property type="gene ID" value="QL10p005473"/>
</dbReference>
<dbReference type="InterPro" id="IPR058851">
    <property type="entry name" value="CALS1_helical"/>
</dbReference>
<feature type="transmembrane region" description="Helical" evidence="14">
    <location>
        <begin position="1812"/>
        <end position="1835"/>
    </location>
</feature>
<evidence type="ECO:0000313" key="16">
    <source>
        <dbReference type="EnsemblPlants" id="QL10p005473:mrna"/>
    </source>
</evidence>
<keyword evidence="11" id="KW-0961">Cell wall biogenesis/degradation</keyword>
<evidence type="ECO:0000256" key="10">
    <source>
        <dbReference type="ARBA" id="ARBA00023136"/>
    </source>
</evidence>
<dbReference type="InterPro" id="IPR000477">
    <property type="entry name" value="RT_dom"/>
</dbReference>
<protein>
    <recommendedName>
        <fullName evidence="12">1,3-beta-glucan synthase</fullName>
        <ecNumber evidence="3">2.4.1.34</ecNumber>
    </recommendedName>
    <alternativeName>
        <fullName evidence="12">1,3-beta-glucan synthase</fullName>
    </alternativeName>
</protein>
<evidence type="ECO:0000259" key="15">
    <source>
        <dbReference type="SMART" id="SM01205"/>
    </source>
</evidence>
<evidence type="ECO:0000256" key="13">
    <source>
        <dbReference type="ARBA" id="ARBA00047777"/>
    </source>
</evidence>
<feature type="transmembrane region" description="Helical" evidence="14">
    <location>
        <begin position="2092"/>
        <end position="2114"/>
    </location>
</feature>
<comment type="subcellular location">
    <subcellularLocation>
        <location evidence="1">Cell membrane</location>
        <topology evidence="1">Multi-pass membrane protein</topology>
    </subcellularLocation>
</comment>
<dbReference type="Pfam" id="PF25968">
    <property type="entry name" value="CALS1"/>
    <property type="match status" value="1"/>
</dbReference>
<feature type="transmembrane region" description="Helical" evidence="14">
    <location>
        <begin position="2030"/>
        <end position="2050"/>
    </location>
</feature>
<keyword evidence="6" id="KW-0808">Transferase</keyword>
<keyword evidence="8" id="KW-0133">Cell shape</keyword>
<evidence type="ECO:0000256" key="5">
    <source>
        <dbReference type="ARBA" id="ARBA00022676"/>
    </source>
</evidence>
<keyword evidence="5" id="KW-0328">Glycosyltransferase</keyword>
<keyword evidence="10 14" id="KW-0472">Membrane</keyword>
<dbReference type="FunCoup" id="A0A7N2MN31">
    <property type="interactions" value="1680"/>
</dbReference>
<sequence>MLCRGKEPEGTFNNNYKMIAHQKHHYESITKSGYHHPPHLVSWPISLVGSLYRILSKVLANRLKLVLDQLISESQNSFVGGIQILDSVLIANECVDSRVKSKIPGVICKLDIEKAYDHVNWEVLLNLLKRMGFGEKWCRWIRTCIFTVQFSILINGAPADFFGSTRGAGLIRGFKADGRRGEGECVSHLLFADDTILFCDAEVEQILHVRMLLLCFQAVTGLKVNVLKSEMVSIREVNNVHTLAEILGCQIGSLPMTYLGMPLGASHKSPSIWNPILEKINRKLAGWKKLYLSKGGRLMLLKSTLSSLPTYYLSLFTIPSHVANKIEKIQRDFLWGDSKVHLVGWDKVCAPKANGGLGIRKLTTFNRALLGKWLWRFGVEETRLWRRVVALKFGEEWGGWSSKLGRGVHGRGLWRSIQKGWVVFSKYIRFEVGVGNRVKFWTDQWCGDLPLHLSFLVMYGNATNREASVASSLERLGTEAQRSWKVLLLRDPNDWEMGDVDEFLHTLGSNLPQSVQGDRMIWKLSKKGDFDIRSFYDKLRSPLPIIFPWKGIWKVKAPTHVSFFVWTATWEKILLGDILRCRGFDFVDWCIMCRCNGETVNHLLLHCEKAYQLRSLVFISFGISWVLPRSVVDTLFGWWNWFGKHSSSIWNLAPLCLMWCIWRERNWRTFEDRDKSDDQLLAYLVVLSLIGLGLGDSPLEAARNNNGKAAHSAWRNYDDFNEYFWSKACFELNWPMRSGSSFLLKPSKRKRTGKSTFVEHRTYLHLYRSFHRLWIFLALMFQALTIIAFNGIGKGHGDTFKLILSIGPTFAIMKFIESCLDVLLMFGAYKTARAMAISRLVIRFLWGGLSSVFVTYVYVKVLQERNDRNSNDFYFRIYILVVGVYAALRLFLGLIVKVPACHSLSAMSDQPFFQFFKWIYQERYYVGRGLFERMSDYCRYVAFWLVIFICKFTFAYFLQASIIKPLVKPTRLIRTLQNLAYSWHDLISKNNNNVLTIASLWAPVVAIYLMDIHIWYTLLSAVVGGIKGARARLGEIRSIEMVHKRFESFPEALVKNLVSSQAKARRMPFNSEAPQASQDMNKAYAALFSPFWNEIIKSLREEDFISNREKDLLSIPSNTGSLRLVQWPLFLLSSKILLAIDLALDCKDTQADLWNRICRDEYMAYAVQECYFSIEKILYSLVDGEGRLWVERIFREINNSISEGSLVITLSLKQLPVVLSRFTALTGLLKKENPELARGAAKALYDLYEVVTHELLSPDLREQLDTWNILARARNEGRLFSRIKWPEDPEIKEQVRRLHLLLTVKDSADNVPKNLEARRRLEFFTNSLFMDMPSAKPVSEMMPFSVFTPYYSETVLYSNSELRVENEDGISVLFYLQKIFPDEWDNFLERIDRAEATRDAELQDNSTDSLELRFWASYRGQTLARTVRGMMYYRRALMLQSYLEGRSLGVDGYSQTNLPTTQGFELSRESRAQADLKFTYVVSCQIYGQQKQKKSPEAADIALLLQRNEALRVAFIHVEESGAAEGKVLKEFYSKLVKADIHGKDQEIYSIKLPGDPKLGEGKPENQNHAIIFTRGEAVQTIDMNQDNYLEEAMKMRNLLEEFRGNHGIRPPTILGVREHVFTGSVSSLAWFMSNQETSFVTLGQRVLASPLKVRMHYGHPDVFDRIFHVTRGGISKASRVINISEDIYAGFNSTLRQGNITHHEYIQVGKGRDVGLNQIALFEGKVAGGNGEQVLSRDIYRLGQLFDFFRMLSFFFTTVGYYVCTMMTVLTIYIFLYGRAYLAFSGLDEAISKEAKITGNSALDAALNAQFLVQIGIFTAVPMIMGFILELGLLKAVFSFITMQLQLCSVFFTFSLGTRTHYFGRTILHGGAKYRATGRGFVVRHIKFADNYRLYSRSHFTKALEVALLLIVYIAYGYTDGGAVSFVLLTMSSWFLVLSWLFAPYIFNPSGFEWQKTVEDFDDWTSWLMYKGGVGVKGEDSWESWWDEEQMHIQTLRGRILETILSARFFLFQYGVVYKLHLTGNDTSLAVYGFSWVVLVAIVMIFKVFSYSPKKSSNFQLLMRFIQGVTSIVLVAAVSLVVIFTDLSIPDLFACILVYIPTGWGIICLAIAWKRLLWLLGVWDSVREFARMYDAGMGMLIFAPIAILSWFPFVSTFQSRLLFNQAFSRGLEISLILAGNKANVEK</sequence>
<dbReference type="InterPro" id="IPR026899">
    <property type="entry name" value="FKS1-like_dom1"/>
</dbReference>
<dbReference type="Pfam" id="PF00078">
    <property type="entry name" value="RVT_1"/>
    <property type="match status" value="1"/>
</dbReference>
<dbReference type="Proteomes" id="UP000594261">
    <property type="component" value="Chromosome 10"/>
</dbReference>
<evidence type="ECO:0000256" key="7">
    <source>
        <dbReference type="ARBA" id="ARBA00022692"/>
    </source>
</evidence>
<evidence type="ECO:0000256" key="3">
    <source>
        <dbReference type="ARBA" id="ARBA00012589"/>
    </source>
</evidence>
<dbReference type="PANTHER" id="PTHR12741">
    <property type="entry name" value="LYST-INTERACTING PROTEIN LIP5 DOPAMINE RESPONSIVE PROTEIN DRG-1"/>
    <property type="match status" value="1"/>
</dbReference>
<evidence type="ECO:0000256" key="14">
    <source>
        <dbReference type="SAM" id="Phobius"/>
    </source>
</evidence>
<keyword evidence="4" id="KW-1003">Cell membrane</keyword>
<feature type="transmembrane region" description="Helical" evidence="14">
    <location>
        <begin position="840"/>
        <end position="861"/>
    </location>
</feature>
<dbReference type="PANTHER" id="PTHR12741:SF67">
    <property type="entry name" value="CALLOSE SYNTHASE 10"/>
    <property type="match status" value="1"/>
</dbReference>
<comment type="similarity">
    <text evidence="2">Belongs to the glycosyltransferase 48 family.</text>
</comment>
<dbReference type="GO" id="GO:0000148">
    <property type="term" value="C:1,3-beta-D-glucan synthase complex"/>
    <property type="evidence" value="ECO:0007669"/>
    <property type="project" value="InterPro"/>
</dbReference>
<dbReference type="CDD" id="cd01650">
    <property type="entry name" value="RT_nLTR_like"/>
    <property type="match status" value="1"/>
</dbReference>
<keyword evidence="9 14" id="KW-1133">Transmembrane helix</keyword>
<accession>A0A7N2MN31</accession>
<dbReference type="EnsemblPlants" id="QL10p005473:mrna">
    <property type="protein sequence ID" value="QL10p005473:mrna"/>
    <property type="gene ID" value="QL10p005473"/>
</dbReference>
<keyword evidence="17" id="KW-1185">Reference proteome</keyword>
<dbReference type="InterPro" id="IPR003440">
    <property type="entry name" value="Glyco_trans_48_dom"/>
</dbReference>
<dbReference type="GO" id="GO:0071555">
    <property type="term" value="P:cell wall organization"/>
    <property type="evidence" value="ECO:0007669"/>
    <property type="project" value="UniProtKB-KW"/>
</dbReference>
<dbReference type="GO" id="GO:0005886">
    <property type="term" value="C:plasma membrane"/>
    <property type="evidence" value="ECO:0007669"/>
    <property type="project" value="UniProtKB-SubCell"/>
</dbReference>
<dbReference type="EMBL" id="LRBV02000010">
    <property type="status" value="NOT_ANNOTATED_CDS"/>
    <property type="molecule type" value="Genomic_DNA"/>
</dbReference>
<evidence type="ECO:0000256" key="6">
    <source>
        <dbReference type="ARBA" id="ARBA00022679"/>
    </source>
</evidence>
<dbReference type="GO" id="GO:0003843">
    <property type="term" value="F:1,3-beta-D-glucan synthase activity"/>
    <property type="evidence" value="ECO:0007669"/>
    <property type="project" value="UniProtKB-EC"/>
</dbReference>
<feature type="transmembrane region" description="Helical" evidence="14">
    <location>
        <begin position="1901"/>
        <end position="1919"/>
    </location>
</feature>
<dbReference type="Pfam" id="PF13966">
    <property type="entry name" value="zf-RVT"/>
    <property type="match status" value="1"/>
</dbReference>
<reference evidence="16 17" key="1">
    <citation type="journal article" date="2016" name="G3 (Bethesda)">
        <title>First Draft Assembly and Annotation of the Genome of a California Endemic Oak Quercus lobata Nee (Fagaceae).</title>
        <authorList>
            <person name="Sork V.L."/>
            <person name="Fitz-Gibbon S.T."/>
            <person name="Puiu D."/>
            <person name="Crepeau M."/>
            <person name="Gugger P.F."/>
            <person name="Sherman R."/>
            <person name="Stevens K."/>
            <person name="Langley C.H."/>
            <person name="Pellegrini M."/>
            <person name="Salzberg S.L."/>
        </authorList>
    </citation>
    <scope>NUCLEOTIDE SEQUENCE [LARGE SCALE GENOMIC DNA]</scope>
    <source>
        <strain evidence="16 17">cv. SW786</strain>
    </source>
</reference>
<keyword evidence="7 14" id="KW-0812">Transmembrane</keyword>
<evidence type="ECO:0000256" key="8">
    <source>
        <dbReference type="ARBA" id="ARBA00022960"/>
    </source>
</evidence>
<dbReference type="EC" id="2.4.1.34" evidence="3"/>
<dbReference type="InParanoid" id="A0A7N2MN31"/>
<evidence type="ECO:0000256" key="11">
    <source>
        <dbReference type="ARBA" id="ARBA00023316"/>
    </source>
</evidence>
<feature type="transmembrane region" description="Helical" evidence="14">
    <location>
        <begin position="1925"/>
        <end position="1948"/>
    </location>
</feature>
<evidence type="ECO:0000256" key="1">
    <source>
        <dbReference type="ARBA" id="ARBA00004651"/>
    </source>
</evidence>
<feature type="transmembrane region" description="Helical" evidence="14">
    <location>
        <begin position="773"/>
        <end position="792"/>
    </location>
</feature>
<feature type="transmembrane region" description="Helical" evidence="14">
    <location>
        <begin position="2134"/>
        <end position="2154"/>
    </location>
</feature>
<evidence type="ECO:0000313" key="17">
    <source>
        <dbReference type="Proteomes" id="UP000594261"/>
    </source>
</evidence>
<reference evidence="16" key="2">
    <citation type="submission" date="2021-01" db="UniProtKB">
        <authorList>
            <consortium name="EnsemblPlants"/>
        </authorList>
    </citation>
    <scope>IDENTIFICATION</scope>
</reference>
<name>A0A7N2MN31_QUELO</name>
<feature type="transmembrane region" description="Helical" evidence="14">
    <location>
        <begin position="937"/>
        <end position="958"/>
    </location>
</feature>
<feature type="domain" description="1,3-beta-glucan synthase component FKS1-like" evidence="15">
    <location>
        <begin position="678"/>
        <end position="737"/>
    </location>
</feature>
<dbReference type="InterPro" id="IPR026960">
    <property type="entry name" value="RVT-Znf"/>
</dbReference>
<evidence type="ECO:0000256" key="2">
    <source>
        <dbReference type="ARBA" id="ARBA00009040"/>
    </source>
</evidence>
<feature type="transmembrane region" description="Helical" evidence="14">
    <location>
        <begin position="1752"/>
        <end position="1777"/>
    </location>
</feature>
<dbReference type="GO" id="GO:0006075">
    <property type="term" value="P:(1-&gt;3)-beta-D-glucan biosynthetic process"/>
    <property type="evidence" value="ECO:0007669"/>
    <property type="project" value="InterPro"/>
</dbReference>
<evidence type="ECO:0000256" key="12">
    <source>
        <dbReference type="ARBA" id="ARBA00032165"/>
    </source>
</evidence>
<feature type="transmembrane region" description="Helical" evidence="14">
    <location>
        <begin position="2062"/>
        <end position="2086"/>
    </location>
</feature>